<dbReference type="AlphaFoldDB" id="A0A7S4FZ87"/>
<reference evidence="2" key="1">
    <citation type="submission" date="2021-01" db="EMBL/GenBank/DDBJ databases">
        <authorList>
            <person name="Corre E."/>
            <person name="Pelletier E."/>
            <person name="Niang G."/>
            <person name="Scheremetjew M."/>
            <person name="Finn R."/>
            <person name="Kale V."/>
            <person name="Holt S."/>
            <person name="Cochrane G."/>
            <person name="Meng A."/>
            <person name="Brown T."/>
            <person name="Cohen L."/>
        </authorList>
    </citation>
    <scope>NUCLEOTIDE SEQUENCE</scope>
    <source>
        <strain evidence="2">CCMP1594</strain>
    </source>
</reference>
<accession>A0A7S4FZ87</accession>
<protein>
    <submittedName>
        <fullName evidence="2">Uncharacterized protein</fullName>
    </submittedName>
</protein>
<dbReference type="EMBL" id="HBJA01089748">
    <property type="protein sequence ID" value="CAE0820068.1"/>
    <property type="molecule type" value="Transcribed_RNA"/>
</dbReference>
<sequence length="145" mass="15985">MPLWSILAAEDMSSGDSSDLLSLGVIPFVVMRTVDREHSFRTRQPLPCGIPASQTTPQMQRPVPQESTGAAMPFDGMTGIAGAAPLPTQTAWEEWRRTGQPLQPWEHPRMRPLCPPAQSLRLGDYGFLGVPTSWTHMFSIPVIDC</sequence>
<feature type="region of interest" description="Disordered" evidence="1">
    <location>
        <begin position="43"/>
        <end position="70"/>
    </location>
</feature>
<gene>
    <name evidence="2" type="ORF">EGYM00163_LOCUS31238</name>
</gene>
<evidence type="ECO:0000256" key="1">
    <source>
        <dbReference type="SAM" id="MobiDB-lite"/>
    </source>
</evidence>
<name>A0A7S4FZ87_9EUGL</name>
<organism evidence="2">
    <name type="scientific">Eutreptiella gymnastica</name>
    <dbReference type="NCBI Taxonomy" id="73025"/>
    <lineage>
        <taxon>Eukaryota</taxon>
        <taxon>Discoba</taxon>
        <taxon>Euglenozoa</taxon>
        <taxon>Euglenida</taxon>
        <taxon>Spirocuta</taxon>
        <taxon>Euglenophyceae</taxon>
        <taxon>Eutreptiales</taxon>
        <taxon>Eutreptiaceae</taxon>
        <taxon>Eutreptiella</taxon>
    </lineage>
</organism>
<evidence type="ECO:0000313" key="2">
    <source>
        <dbReference type="EMBL" id="CAE0820068.1"/>
    </source>
</evidence>
<proteinExistence type="predicted"/>